<proteinExistence type="predicted"/>
<organism evidence="1 2">
    <name type="scientific">Abeliophyllum distichum</name>
    <dbReference type="NCBI Taxonomy" id="126358"/>
    <lineage>
        <taxon>Eukaryota</taxon>
        <taxon>Viridiplantae</taxon>
        <taxon>Streptophyta</taxon>
        <taxon>Embryophyta</taxon>
        <taxon>Tracheophyta</taxon>
        <taxon>Spermatophyta</taxon>
        <taxon>Magnoliopsida</taxon>
        <taxon>eudicotyledons</taxon>
        <taxon>Gunneridae</taxon>
        <taxon>Pentapetalae</taxon>
        <taxon>asterids</taxon>
        <taxon>lamiids</taxon>
        <taxon>Lamiales</taxon>
        <taxon>Oleaceae</taxon>
        <taxon>Forsythieae</taxon>
        <taxon>Abeliophyllum</taxon>
    </lineage>
</organism>
<dbReference type="Proteomes" id="UP001604336">
    <property type="component" value="Unassembled WGS sequence"/>
</dbReference>
<sequence>MKHQYSVWRMKLPSAPPVSTVSITPTNLLENTNAYSSSNFPLNNFLFVISEERAFLFCQQDKAILSREYDIPIHKANEHTQKYNIFLLTGVKLSVIFALYSSPSSSTSAESSLTNVFDSVPKMQSHTLLNKLVFVSVSETPTNPPPLIAKTTTSMIESTAVVPPPPATNDKSCGNIQK</sequence>
<comment type="caution">
    <text evidence="1">The sequence shown here is derived from an EMBL/GenBank/DDBJ whole genome shotgun (WGS) entry which is preliminary data.</text>
</comment>
<keyword evidence="2" id="KW-1185">Reference proteome</keyword>
<gene>
    <name evidence="1" type="ORF">Adt_07785</name>
</gene>
<dbReference type="PANTHER" id="PTHR31832:SF52">
    <property type="entry name" value="B-BOX ZINC FINGER PROTEIN 21"/>
    <property type="match status" value="1"/>
</dbReference>
<evidence type="ECO:0000313" key="2">
    <source>
        <dbReference type="Proteomes" id="UP001604336"/>
    </source>
</evidence>
<evidence type="ECO:0000313" key="1">
    <source>
        <dbReference type="EMBL" id="KAL2534434.1"/>
    </source>
</evidence>
<reference evidence="2" key="1">
    <citation type="submission" date="2024-07" db="EMBL/GenBank/DDBJ databases">
        <title>Two chromosome-level genome assemblies of Korean endemic species Abeliophyllum distichum and Forsythia ovata (Oleaceae).</title>
        <authorList>
            <person name="Jang H."/>
        </authorList>
    </citation>
    <scope>NUCLEOTIDE SEQUENCE [LARGE SCALE GENOMIC DNA]</scope>
</reference>
<accession>A0ABD1VAS3</accession>
<dbReference type="AlphaFoldDB" id="A0ABD1VAS3"/>
<dbReference type="PANTHER" id="PTHR31832">
    <property type="entry name" value="B-BOX ZINC FINGER PROTEIN 22"/>
    <property type="match status" value="1"/>
</dbReference>
<dbReference type="InterPro" id="IPR051979">
    <property type="entry name" value="B-box_zinc_finger"/>
</dbReference>
<dbReference type="EMBL" id="JBFOLK010000002">
    <property type="protein sequence ID" value="KAL2534434.1"/>
    <property type="molecule type" value="Genomic_DNA"/>
</dbReference>
<name>A0ABD1VAS3_9LAMI</name>
<protein>
    <submittedName>
        <fullName evidence="1">B box-type domain-containing protein</fullName>
    </submittedName>
</protein>